<dbReference type="EMBL" id="OZ023719">
    <property type="protein sequence ID" value="CAK9868046.1"/>
    <property type="molecule type" value="Genomic_DNA"/>
</dbReference>
<evidence type="ECO:0000313" key="1">
    <source>
        <dbReference type="EMBL" id="CAK9868046.1"/>
    </source>
</evidence>
<protein>
    <submittedName>
        <fullName evidence="1">Uncharacterized protein</fullName>
    </submittedName>
</protein>
<name>A0ABP1B0H2_9BRYO</name>
<reference evidence="1" key="1">
    <citation type="submission" date="2024-03" db="EMBL/GenBank/DDBJ databases">
        <authorList>
            <consortium name="ELIXIR-Norway"/>
            <consortium name="Elixir Norway"/>
        </authorList>
    </citation>
    <scope>NUCLEOTIDE SEQUENCE</scope>
</reference>
<sequence>MVGAMHEAAKSAFVRKFEEKLNSLRARRSLFPTGSSIFGRPGGRSKEADGGYIPLSRRLEDDWPSFVIEVGVSESRAKLRRDAAFWITNSDGRTRVVIVLRVNRIHRRILVERWEELPRIRPNRSTGNYTRIPRLVQSLTLNAGVKYEGLALEIPAQKLYDGLPGNIPGGEFLFTPDDLNEFNTSIWVEFPEQ</sequence>
<evidence type="ECO:0000313" key="2">
    <source>
        <dbReference type="Proteomes" id="UP001497522"/>
    </source>
</evidence>
<accession>A0ABP1B0H2</accession>
<gene>
    <name evidence="1" type="ORF">CSSPJE1EN2_LOCUS11041</name>
</gene>
<dbReference type="Proteomes" id="UP001497522">
    <property type="component" value="Chromosome 18"/>
</dbReference>
<proteinExistence type="predicted"/>
<keyword evidence="2" id="KW-1185">Reference proteome</keyword>
<organism evidence="1 2">
    <name type="scientific">Sphagnum jensenii</name>
    <dbReference type="NCBI Taxonomy" id="128206"/>
    <lineage>
        <taxon>Eukaryota</taxon>
        <taxon>Viridiplantae</taxon>
        <taxon>Streptophyta</taxon>
        <taxon>Embryophyta</taxon>
        <taxon>Bryophyta</taxon>
        <taxon>Sphagnophytina</taxon>
        <taxon>Sphagnopsida</taxon>
        <taxon>Sphagnales</taxon>
        <taxon>Sphagnaceae</taxon>
        <taxon>Sphagnum</taxon>
    </lineage>
</organism>